<evidence type="ECO:0000313" key="8">
    <source>
        <dbReference type="EMBL" id="AXT48486.1"/>
    </source>
</evidence>
<reference evidence="8 9" key="1">
    <citation type="submission" date="2018-08" db="EMBL/GenBank/DDBJ databases">
        <title>Complete genome sequence of JP2-74.</title>
        <authorList>
            <person name="Wu L."/>
        </authorList>
    </citation>
    <scope>NUCLEOTIDE SEQUENCE [LARGE SCALE GENOMIC DNA]</scope>
    <source>
        <strain evidence="8 9">JP2-74</strain>
    </source>
</reference>
<evidence type="ECO:0000256" key="3">
    <source>
        <dbReference type="ARBA" id="ARBA00029447"/>
    </source>
</evidence>
<dbReference type="GeneID" id="58562098"/>
<dbReference type="InterPro" id="IPR004090">
    <property type="entry name" value="Chemotax_Me-accpt_rcpt"/>
</dbReference>
<evidence type="ECO:0000313" key="9">
    <source>
        <dbReference type="Proteomes" id="UP000259465"/>
    </source>
</evidence>
<comment type="subcellular location">
    <subcellularLocation>
        <location evidence="1">Membrane</location>
    </subcellularLocation>
</comment>
<protein>
    <submittedName>
        <fullName evidence="8">Methyl-accepting chemotaxis protein</fullName>
    </submittedName>
</protein>
<evidence type="ECO:0000256" key="4">
    <source>
        <dbReference type="PROSITE-ProRule" id="PRU00284"/>
    </source>
</evidence>
<keyword evidence="5" id="KW-1133">Transmembrane helix</keyword>
<evidence type="ECO:0000256" key="5">
    <source>
        <dbReference type="SAM" id="Phobius"/>
    </source>
</evidence>
<proteinExistence type="inferred from homology"/>
<accession>A0AAD0RU71</accession>
<dbReference type="RefSeq" id="WP_043589552.1">
    <property type="nucleotide sequence ID" value="NZ_CP031968.1"/>
</dbReference>
<dbReference type="AlphaFoldDB" id="A0AAD0RU71"/>
<dbReference type="PRINTS" id="PR00260">
    <property type="entry name" value="CHEMTRNSDUCR"/>
</dbReference>
<name>A0AAD0RU71_9NEIS</name>
<dbReference type="PROSITE" id="PS50111">
    <property type="entry name" value="CHEMOTAXIS_TRANSDUC_2"/>
    <property type="match status" value="1"/>
</dbReference>
<dbReference type="CDD" id="cd11386">
    <property type="entry name" value="MCP_signal"/>
    <property type="match status" value="1"/>
</dbReference>
<dbReference type="Proteomes" id="UP000259465">
    <property type="component" value="Chromosome"/>
</dbReference>
<dbReference type="PROSITE" id="PS50885">
    <property type="entry name" value="HAMP"/>
    <property type="match status" value="1"/>
</dbReference>
<dbReference type="SMART" id="SM00283">
    <property type="entry name" value="MA"/>
    <property type="match status" value="1"/>
</dbReference>
<organism evidence="8 9">
    <name type="scientific">Chromobacterium rhizoryzae</name>
    <dbReference type="NCBI Taxonomy" id="1778675"/>
    <lineage>
        <taxon>Bacteria</taxon>
        <taxon>Pseudomonadati</taxon>
        <taxon>Pseudomonadota</taxon>
        <taxon>Betaproteobacteria</taxon>
        <taxon>Neisseriales</taxon>
        <taxon>Chromobacteriaceae</taxon>
        <taxon>Chromobacterium</taxon>
    </lineage>
</organism>
<gene>
    <name evidence="8" type="ORF">D1345_20985</name>
</gene>
<evidence type="ECO:0000256" key="2">
    <source>
        <dbReference type="ARBA" id="ARBA00023224"/>
    </source>
</evidence>
<dbReference type="InterPro" id="IPR003660">
    <property type="entry name" value="HAMP_dom"/>
</dbReference>
<feature type="domain" description="Methyl-accepting transducer" evidence="6">
    <location>
        <begin position="271"/>
        <end position="507"/>
    </location>
</feature>
<dbReference type="SMART" id="SM00304">
    <property type="entry name" value="HAMP"/>
    <property type="match status" value="2"/>
</dbReference>
<dbReference type="Pfam" id="PF00015">
    <property type="entry name" value="MCPsignal"/>
    <property type="match status" value="1"/>
</dbReference>
<feature type="transmembrane region" description="Helical" evidence="5">
    <location>
        <begin position="193"/>
        <end position="212"/>
    </location>
</feature>
<dbReference type="GO" id="GO:0007165">
    <property type="term" value="P:signal transduction"/>
    <property type="evidence" value="ECO:0007669"/>
    <property type="project" value="UniProtKB-KW"/>
</dbReference>
<dbReference type="InterPro" id="IPR004089">
    <property type="entry name" value="MCPsignal_dom"/>
</dbReference>
<evidence type="ECO:0000259" key="6">
    <source>
        <dbReference type="PROSITE" id="PS50111"/>
    </source>
</evidence>
<keyword evidence="2 4" id="KW-0807">Transducer</keyword>
<keyword evidence="5" id="KW-0812">Transmembrane</keyword>
<dbReference type="Gene3D" id="1.10.287.950">
    <property type="entry name" value="Methyl-accepting chemotaxis protein"/>
    <property type="match status" value="1"/>
</dbReference>
<dbReference type="PANTHER" id="PTHR32089">
    <property type="entry name" value="METHYL-ACCEPTING CHEMOTAXIS PROTEIN MCPB"/>
    <property type="match status" value="1"/>
</dbReference>
<evidence type="ECO:0000256" key="1">
    <source>
        <dbReference type="ARBA" id="ARBA00004370"/>
    </source>
</evidence>
<dbReference type="GO" id="GO:0006935">
    <property type="term" value="P:chemotaxis"/>
    <property type="evidence" value="ECO:0007669"/>
    <property type="project" value="InterPro"/>
</dbReference>
<keyword evidence="9" id="KW-1185">Reference proteome</keyword>
<dbReference type="KEGG" id="crz:D1345_20985"/>
<dbReference type="PANTHER" id="PTHR32089:SF112">
    <property type="entry name" value="LYSOZYME-LIKE PROTEIN-RELATED"/>
    <property type="match status" value="1"/>
</dbReference>
<feature type="domain" description="HAMP" evidence="7">
    <location>
        <begin position="213"/>
        <end position="266"/>
    </location>
</feature>
<dbReference type="Pfam" id="PF00672">
    <property type="entry name" value="HAMP"/>
    <property type="match status" value="1"/>
</dbReference>
<dbReference type="EMBL" id="CP031968">
    <property type="protein sequence ID" value="AXT48486.1"/>
    <property type="molecule type" value="Genomic_DNA"/>
</dbReference>
<dbReference type="GO" id="GO:0016020">
    <property type="term" value="C:membrane"/>
    <property type="evidence" value="ECO:0007669"/>
    <property type="project" value="UniProtKB-SubCell"/>
</dbReference>
<dbReference type="FunFam" id="1.10.287.950:FF:000001">
    <property type="entry name" value="Methyl-accepting chemotaxis sensory transducer"/>
    <property type="match status" value="1"/>
</dbReference>
<evidence type="ECO:0000259" key="7">
    <source>
        <dbReference type="PROSITE" id="PS50885"/>
    </source>
</evidence>
<keyword evidence="5" id="KW-0472">Membrane</keyword>
<dbReference type="SUPFAM" id="SSF58104">
    <property type="entry name" value="Methyl-accepting chemotaxis protein (MCP) signaling domain"/>
    <property type="match status" value="1"/>
</dbReference>
<comment type="similarity">
    <text evidence="3">Belongs to the methyl-accepting chemotaxis (MCP) protein family.</text>
</comment>
<sequence>MRNMTIAARITLGFALLLVALAVTSLLAFIGLGSISSRVEDVSTHELAFYRDVVELQQHMGNLRRFEKDYFINMGDAAKRAEYSEKWGKTLEGAHAAIKNAGTHPLNGDATQQLTALDGLLNSYADGFKTVGAKVDKQELAGTSDANKAFGQYKSSIHQMEEVSAKLAKGGSDAVARLRSQIDASADAVRSQLLATVVIGLLASLVVSWYIIRSIRVPLLQMRDSAQQLAQTCDLNLELPDFGRNELGSVGESLASLVGTVRRLVQEAQGHATQLANASGQMADVSSQVSGAAANQAESAASGAAAIEQMSVSINLVADNTRDVEGQARQTMAQADRGNGLAEKAASEIQLIASGITETSTVMDQLNQRSSDIGDIVRVIRDIADQTNLLALNAAIEAARAGEMGRGFAVVADEVRKLAERTSQATTEISTHIEGVQTDTQRAYQSMQQANARIESGVSSTSSVAESLREIHQLSQHSVERITDIANAIKEQSHASQLVAGNVEQMAQMNESTAKASGQASQLSQELQQLSVDLDSNLRRFRT</sequence>
<dbReference type="GO" id="GO:0004888">
    <property type="term" value="F:transmembrane signaling receptor activity"/>
    <property type="evidence" value="ECO:0007669"/>
    <property type="project" value="InterPro"/>
</dbReference>